<evidence type="ECO:0000313" key="2">
    <source>
        <dbReference type="EMBL" id="OIQ51364.1"/>
    </source>
</evidence>
<dbReference type="OrthoDB" id="5447076at2"/>
<dbReference type="EMBL" id="LKAQ01000004">
    <property type="protein sequence ID" value="OIQ51364.1"/>
    <property type="molecule type" value="Genomic_DNA"/>
</dbReference>
<name>A0A1J5MZU3_9BACT</name>
<dbReference type="InterPro" id="IPR017585">
    <property type="entry name" value="SAF_FlgA"/>
</dbReference>
<dbReference type="NCBIfam" id="TIGR03170">
    <property type="entry name" value="flgA_cterm"/>
    <property type="match status" value="1"/>
</dbReference>
<feature type="domain" description="Flagella basal body P-ring formation protein FlgA SAF" evidence="1">
    <location>
        <begin position="217"/>
        <end position="336"/>
    </location>
</feature>
<dbReference type="GO" id="GO:0044780">
    <property type="term" value="P:bacterial-type flagellum assembly"/>
    <property type="evidence" value="ECO:0007669"/>
    <property type="project" value="InterPro"/>
</dbReference>
<dbReference type="Gene3D" id="2.30.30.760">
    <property type="match status" value="1"/>
</dbReference>
<dbReference type="PANTHER" id="PTHR36307:SF1">
    <property type="entry name" value="FLAGELLA BASAL BODY P-RING FORMATION PROTEIN FLGA"/>
    <property type="match status" value="1"/>
</dbReference>
<dbReference type="PANTHER" id="PTHR36307">
    <property type="entry name" value="FLAGELLA BASAL BODY P-RING FORMATION PROTEIN FLGA"/>
    <property type="match status" value="1"/>
</dbReference>
<dbReference type="Proteomes" id="UP000181901">
    <property type="component" value="Unassembled WGS sequence"/>
</dbReference>
<protein>
    <submittedName>
        <fullName evidence="2">Flagellar basal body P-ring biosynthesis protein FlgA</fullName>
    </submittedName>
</protein>
<sequence>MFMWSKFNQRINAGGAARYALAAALALVLLSVPVMTGAAKGNRWKGLVRSVACVKGPEVLLGEIADPVDDAARRQWPTLSSIKLWKASDRLGHVVTVPRDKIAQILKYYMGDVADNLALPSQLTVQTGGRVIDEAELTSRIVAFLTPRAKDLGGDVKFKTLQMPHYIFFPNDYDKLVVSMNDDLEPGRNEIVLSGMTPDGKVVSRRSAVVFADVWKAVPVAARPLNRMERLTREKVTFRRMNMAYNRDVWDGTGGPWRMARTLGRGQVFTMSHLEPVPLVERGEMVNLVYNGNRIRLSVKAEAMGEAGVGQQVEVRNTQSNKIILATVVDGETVVVR</sequence>
<dbReference type="RefSeq" id="WP_071546849.1">
    <property type="nucleotide sequence ID" value="NZ_LKAQ01000004.1"/>
</dbReference>
<reference evidence="2 3" key="1">
    <citation type="submission" date="2015-09" db="EMBL/GenBank/DDBJ databases">
        <title>Genome of Desulfovibrio dechloracetivorans BerOc1, a mercury methylating strain isolated from highly hydrocarbons and metals contaminated coastal sediments.</title>
        <authorList>
            <person name="Goni Urriza M."/>
            <person name="Gassie C."/>
            <person name="Bouchez O."/>
            <person name="Klopp C."/>
            <person name="Ranchou-Peyruse A."/>
            <person name="Remy G."/>
        </authorList>
    </citation>
    <scope>NUCLEOTIDE SEQUENCE [LARGE SCALE GENOMIC DNA]</scope>
    <source>
        <strain evidence="2 3">BerOc1</strain>
    </source>
</reference>
<accession>A0A1J5MZU3</accession>
<keyword evidence="2" id="KW-0969">Cilium</keyword>
<keyword evidence="2" id="KW-0966">Cell projection</keyword>
<keyword evidence="2" id="KW-0282">Flagellum</keyword>
<dbReference type="Pfam" id="PF13144">
    <property type="entry name" value="ChapFlgA"/>
    <property type="match status" value="1"/>
</dbReference>
<evidence type="ECO:0000259" key="1">
    <source>
        <dbReference type="Pfam" id="PF13144"/>
    </source>
</evidence>
<comment type="caution">
    <text evidence="2">The sequence shown here is derived from an EMBL/GenBank/DDBJ whole genome shotgun (WGS) entry which is preliminary data.</text>
</comment>
<proteinExistence type="predicted"/>
<keyword evidence="3" id="KW-1185">Reference proteome</keyword>
<dbReference type="AlphaFoldDB" id="A0A1J5MZU3"/>
<organism evidence="2 3">
    <name type="scientific">Pseudodesulfovibrio hydrargyri</name>
    <dbReference type="NCBI Taxonomy" id="2125990"/>
    <lineage>
        <taxon>Bacteria</taxon>
        <taxon>Pseudomonadati</taxon>
        <taxon>Thermodesulfobacteriota</taxon>
        <taxon>Desulfovibrionia</taxon>
        <taxon>Desulfovibrionales</taxon>
        <taxon>Desulfovibrionaceae</taxon>
    </lineage>
</organism>
<dbReference type="InterPro" id="IPR039246">
    <property type="entry name" value="Flagellar_FlgA"/>
</dbReference>
<evidence type="ECO:0000313" key="3">
    <source>
        <dbReference type="Proteomes" id="UP000181901"/>
    </source>
</evidence>
<gene>
    <name evidence="2" type="ORF">BerOc1_03315</name>
</gene>